<name>A0AAN1MIH1_9BURK</name>
<reference evidence="1 2" key="1">
    <citation type="submission" date="2018-01" db="EMBL/GenBank/DDBJ databases">
        <title>Species boundaries and ecological features among Paraburkholderia terrae DSMZ17804T, P. hospita DSMZ17164T and P. caribensis DSMZ13236T.</title>
        <authorList>
            <person name="Pratama A.A."/>
        </authorList>
    </citation>
    <scope>NUCLEOTIDE SEQUENCE [LARGE SCALE GENOMIC DNA]</scope>
    <source>
        <strain evidence="1 2">DSM 17164</strain>
    </source>
</reference>
<dbReference type="Gene3D" id="3.50.50.60">
    <property type="entry name" value="FAD/NAD(P)-binding domain"/>
    <property type="match status" value="1"/>
</dbReference>
<dbReference type="EMBL" id="CP026105">
    <property type="protein sequence ID" value="AUT68306.1"/>
    <property type="molecule type" value="Genomic_DNA"/>
</dbReference>
<sequence>MKVIIAGGSIAGLAAALTLDCIGHDVEICERSVMSLRGQGGGVAGHAPPRMRLHHKRFTLDAAMLSRPEMSAKTKVRRRALRRTRPISAAGSLARHTAVFER</sequence>
<evidence type="ECO:0000313" key="1">
    <source>
        <dbReference type="EMBL" id="AUT68306.1"/>
    </source>
</evidence>
<dbReference type="AlphaFoldDB" id="A0AAN1MIH1"/>
<dbReference type="InterPro" id="IPR036188">
    <property type="entry name" value="FAD/NAD-bd_sf"/>
</dbReference>
<dbReference type="SUPFAM" id="SSF51905">
    <property type="entry name" value="FAD/NAD(P)-binding domain"/>
    <property type="match status" value="1"/>
</dbReference>
<proteinExistence type="predicted"/>
<gene>
    <name evidence="1" type="ORF">C2L64_08150</name>
</gene>
<dbReference type="Proteomes" id="UP000236649">
    <property type="component" value="Chromosome 1"/>
</dbReference>
<dbReference type="KEGG" id="phs:C2L64_08150"/>
<dbReference type="RefSeq" id="WP_086919035.1">
    <property type="nucleotide sequence ID" value="NZ_CADFGJ010000042.1"/>
</dbReference>
<accession>A0AAN1MIH1</accession>
<dbReference type="GeneID" id="55528311"/>
<protein>
    <submittedName>
        <fullName evidence="1">Uncharacterized protein</fullName>
    </submittedName>
</protein>
<organism evidence="1 2">
    <name type="scientific">Paraburkholderia hospita</name>
    <dbReference type="NCBI Taxonomy" id="169430"/>
    <lineage>
        <taxon>Bacteria</taxon>
        <taxon>Pseudomonadati</taxon>
        <taxon>Pseudomonadota</taxon>
        <taxon>Betaproteobacteria</taxon>
        <taxon>Burkholderiales</taxon>
        <taxon>Burkholderiaceae</taxon>
        <taxon>Paraburkholderia</taxon>
    </lineage>
</organism>
<evidence type="ECO:0000313" key="2">
    <source>
        <dbReference type="Proteomes" id="UP000236649"/>
    </source>
</evidence>